<protein>
    <recommendedName>
        <fullName evidence="4">DoxX family protein</fullName>
    </recommendedName>
</protein>
<keyword evidence="3" id="KW-1185">Reference proteome</keyword>
<sequence>MTERSAKQSVDWNQVFRWAATLFAVAVTLHAVDHLRRGMDSLPPAVMIAGMAQLVLAAVTVALVMLRNRWAPHAAIIIGFVSAIGFTVAHLPPTWGFFSDSFINAPPSAHVTWFSWVTALSEIVADILFGLAGIAVLTSRGLLSAQHRHPK</sequence>
<reference evidence="2 3" key="2">
    <citation type="submission" date="2018-06" db="EMBL/GenBank/DDBJ databases">
        <title>Sequencing of bacterial isolates from soil warming experiment in Harvard Forest, Massachusetts, USA.</title>
        <authorList>
            <person name="Deangelis K.PhD."/>
        </authorList>
    </citation>
    <scope>NUCLEOTIDE SEQUENCE [LARGE SCALE GENOMIC DNA]</scope>
    <source>
        <strain evidence="2 3">GAS496</strain>
    </source>
</reference>
<keyword evidence="1" id="KW-0812">Transmembrane</keyword>
<proteinExistence type="predicted"/>
<keyword evidence="1" id="KW-0472">Membrane</keyword>
<keyword evidence="1" id="KW-1133">Transmembrane helix</keyword>
<evidence type="ECO:0008006" key="4">
    <source>
        <dbReference type="Google" id="ProtNLM"/>
    </source>
</evidence>
<organism evidence="2 3">
    <name type="scientific">Mycolicibacterium moriokaense</name>
    <dbReference type="NCBI Taxonomy" id="39691"/>
    <lineage>
        <taxon>Bacteria</taxon>
        <taxon>Bacillati</taxon>
        <taxon>Actinomycetota</taxon>
        <taxon>Actinomycetes</taxon>
        <taxon>Mycobacteriales</taxon>
        <taxon>Mycobacteriaceae</taxon>
        <taxon>Mycolicibacterium</taxon>
    </lineage>
</organism>
<feature type="transmembrane region" description="Helical" evidence="1">
    <location>
        <begin position="44"/>
        <end position="66"/>
    </location>
</feature>
<feature type="transmembrane region" description="Helical" evidence="1">
    <location>
        <begin position="15"/>
        <end position="32"/>
    </location>
</feature>
<reference evidence="3" key="1">
    <citation type="submission" date="2018-05" db="EMBL/GenBank/DDBJ databases">
        <authorList>
            <person name="Deangelis K."/>
            <person name="Huntemann M."/>
            <person name="Clum A."/>
            <person name="Pillay M."/>
            <person name="Palaniappan K."/>
            <person name="Varghese N."/>
            <person name="Mikhailova N."/>
            <person name="Stamatis D."/>
            <person name="Reddy T."/>
            <person name="Daum C."/>
            <person name="Shapiro N."/>
            <person name="Ivanova N."/>
            <person name="Kyrpides N."/>
            <person name="Woyke T."/>
        </authorList>
    </citation>
    <scope>NUCLEOTIDE SEQUENCE [LARGE SCALE GENOMIC DNA]</scope>
    <source>
        <strain evidence="3">GAS496</strain>
    </source>
</reference>
<feature type="transmembrane region" description="Helical" evidence="1">
    <location>
        <begin position="73"/>
        <end position="93"/>
    </location>
</feature>
<name>A0A318HD59_9MYCO</name>
<comment type="caution">
    <text evidence="2">The sequence shown here is derived from an EMBL/GenBank/DDBJ whole genome shotgun (WGS) entry which is preliminary data.</text>
</comment>
<evidence type="ECO:0000256" key="1">
    <source>
        <dbReference type="SAM" id="Phobius"/>
    </source>
</evidence>
<evidence type="ECO:0000313" key="3">
    <source>
        <dbReference type="Proteomes" id="UP000247781"/>
    </source>
</evidence>
<accession>A0A318HD59</accession>
<dbReference type="Proteomes" id="UP000247781">
    <property type="component" value="Unassembled WGS sequence"/>
</dbReference>
<evidence type="ECO:0000313" key="2">
    <source>
        <dbReference type="EMBL" id="PXX06290.1"/>
    </source>
</evidence>
<dbReference type="AlphaFoldDB" id="A0A318HD59"/>
<feature type="transmembrane region" description="Helical" evidence="1">
    <location>
        <begin position="113"/>
        <end position="138"/>
    </location>
</feature>
<dbReference type="RefSeq" id="WP_235658458.1">
    <property type="nucleotide sequence ID" value="NZ_QJJU01000014.1"/>
</dbReference>
<dbReference type="EMBL" id="QJJU01000014">
    <property type="protein sequence ID" value="PXX06290.1"/>
    <property type="molecule type" value="Genomic_DNA"/>
</dbReference>
<gene>
    <name evidence="2" type="ORF">C8E89_11463</name>
</gene>